<dbReference type="InterPro" id="IPR003115">
    <property type="entry name" value="ParB_N"/>
</dbReference>
<dbReference type="InterPro" id="IPR036086">
    <property type="entry name" value="ParB/Sulfiredoxin_sf"/>
</dbReference>
<reference evidence="4" key="1">
    <citation type="journal article" date="2019" name="Int. J. Syst. Evol. Microbiol.">
        <title>The Global Catalogue of Microorganisms (GCM) 10K type strain sequencing project: providing services to taxonomists for standard genome sequencing and annotation.</title>
        <authorList>
            <consortium name="The Broad Institute Genomics Platform"/>
            <consortium name="The Broad Institute Genome Sequencing Center for Infectious Disease"/>
            <person name="Wu L."/>
            <person name="Ma J."/>
        </authorList>
    </citation>
    <scope>NUCLEOTIDE SEQUENCE [LARGE SCALE GENOMIC DNA]</scope>
    <source>
        <strain evidence="4">JCM 3325</strain>
    </source>
</reference>
<gene>
    <name evidence="3" type="ORF">GCM10010191_87440</name>
</gene>
<name>A0ABP5XJS5_9ACTN</name>
<dbReference type="RefSeq" id="WP_344597499.1">
    <property type="nucleotide sequence ID" value="NZ_BAAARW010000039.1"/>
</dbReference>
<feature type="domain" description="ParB-like N-terminal" evidence="2">
    <location>
        <begin position="14"/>
        <end position="98"/>
    </location>
</feature>
<keyword evidence="4" id="KW-1185">Reference proteome</keyword>
<dbReference type="SUPFAM" id="SSF110849">
    <property type="entry name" value="ParB/Sulfiredoxin"/>
    <property type="match status" value="1"/>
</dbReference>
<feature type="region of interest" description="Disordered" evidence="1">
    <location>
        <begin position="147"/>
        <end position="167"/>
    </location>
</feature>
<evidence type="ECO:0000256" key="1">
    <source>
        <dbReference type="SAM" id="MobiDB-lite"/>
    </source>
</evidence>
<accession>A0ABP5XJS5</accession>
<protein>
    <submittedName>
        <fullName evidence="3">ParB N-terminal domain-containing protein</fullName>
    </submittedName>
</protein>
<dbReference type="Proteomes" id="UP001501231">
    <property type="component" value="Unassembled WGS sequence"/>
</dbReference>
<evidence type="ECO:0000259" key="2">
    <source>
        <dbReference type="SMART" id="SM00470"/>
    </source>
</evidence>
<evidence type="ECO:0000313" key="3">
    <source>
        <dbReference type="EMBL" id="GAA2454923.1"/>
    </source>
</evidence>
<dbReference type="EMBL" id="BAAARW010000039">
    <property type="protein sequence ID" value="GAA2454923.1"/>
    <property type="molecule type" value="Genomic_DNA"/>
</dbReference>
<evidence type="ECO:0000313" key="4">
    <source>
        <dbReference type="Proteomes" id="UP001501231"/>
    </source>
</evidence>
<comment type="caution">
    <text evidence="3">The sequence shown here is derived from an EMBL/GenBank/DDBJ whole genome shotgun (WGS) entry which is preliminary data.</text>
</comment>
<dbReference type="Gene3D" id="3.90.1530.10">
    <property type="entry name" value="Conserved hypothetical protein from pyrococcus furiosus pfu- 392566-001, ParB domain"/>
    <property type="match status" value="1"/>
</dbReference>
<dbReference type="SMART" id="SM00470">
    <property type="entry name" value="ParB"/>
    <property type="match status" value="1"/>
</dbReference>
<proteinExistence type="predicted"/>
<feature type="region of interest" description="Disordered" evidence="1">
    <location>
        <begin position="211"/>
        <end position="260"/>
    </location>
</feature>
<sequence length="338" mass="36471">MQSAHGQFDLQEVEEVELSSLSTAGSPRIAGESHAHVETLAGSQAPLPPIIVHRPTMRVIDGMHRVLAARRLGRGKIAVRYFDGPEEDAFVLAVRSNIAHGLPLSLADRKHAAERVIASHPQWSDRMIASVTGISAKTVAEIRRNAGAGSAAGPDRLGNGGRIGKDGRVRSVDVTQARRRAQELIVKDPGLSLRQVARAVGISPETARDVRNRLSLGEDPLPQGRSKETADRPAVLRPGAPGDGRGPAGARAPVGERSPAPSPAVIVERLKADPALRFNENGRNLLRLLAGMVRIEDWSRMADGVPPHTRETVAFLARDCARRWTELASDVERNRLRP</sequence>
<feature type="compositionally biased region" description="Low complexity" evidence="1">
    <location>
        <begin position="248"/>
        <end position="257"/>
    </location>
</feature>
<organism evidence="3 4">
    <name type="scientific">Actinomadura vinacea</name>
    <dbReference type="NCBI Taxonomy" id="115336"/>
    <lineage>
        <taxon>Bacteria</taxon>
        <taxon>Bacillati</taxon>
        <taxon>Actinomycetota</taxon>
        <taxon>Actinomycetes</taxon>
        <taxon>Streptosporangiales</taxon>
        <taxon>Thermomonosporaceae</taxon>
        <taxon>Actinomadura</taxon>
    </lineage>
</organism>